<protein>
    <submittedName>
        <fullName evidence="3">Uncharacterized protein</fullName>
    </submittedName>
</protein>
<evidence type="ECO:0000313" key="4">
    <source>
        <dbReference type="EMBL" id="SVP92176.1"/>
    </source>
</evidence>
<proteinExistence type="predicted"/>
<accession>A0A3B0MR03</accession>
<evidence type="ECO:0000256" key="2">
    <source>
        <dbReference type="SAM" id="SignalP"/>
    </source>
</evidence>
<evidence type="ECO:0000256" key="1">
    <source>
        <dbReference type="SAM" id="Coils"/>
    </source>
</evidence>
<sequence>MFLKLYTFTLVLLYPAISHKVPIFFTKLPNSDTHLTNLYNADQNLQPGIEFQHPKSLNNNNDNNLNNNNINKATDINNNNVNNTVNNNNNEVEISNKELSEEAYKLNEELKDMGEAKDKMKELEKSEKDLSEKLSDTNYEKLNELEKHSGENMTHYIQVQLVLINVNIILELREQPIVLIAKSSQDDKRKANQLAHLQGVEDLMNNITSPCNLMEELREKSVNKNDDMRGKYEREQKVLDSMNWKERLNYDNNMIEHYESIMSEIEEGIRRAEEEIENSWNQNIY</sequence>
<name>A0A3B0MR03_THEAN</name>
<dbReference type="EMBL" id="UIVT01000002">
    <property type="protein sequence ID" value="SVP91902.1"/>
    <property type="molecule type" value="Genomic_DNA"/>
</dbReference>
<feature type="chain" id="PRO_5036335382" evidence="2">
    <location>
        <begin position="19"/>
        <end position="285"/>
    </location>
</feature>
<keyword evidence="1" id="KW-0175">Coiled coil</keyword>
<dbReference type="AlphaFoldDB" id="A0A3B0MR03"/>
<dbReference type="EMBL" id="UIVS01000002">
    <property type="protein sequence ID" value="SVP92176.1"/>
    <property type="molecule type" value="Genomic_DNA"/>
</dbReference>
<organism evidence="3">
    <name type="scientific">Theileria annulata</name>
    <dbReference type="NCBI Taxonomy" id="5874"/>
    <lineage>
        <taxon>Eukaryota</taxon>
        <taxon>Sar</taxon>
        <taxon>Alveolata</taxon>
        <taxon>Apicomplexa</taxon>
        <taxon>Aconoidasida</taxon>
        <taxon>Piroplasmida</taxon>
        <taxon>Theileriidae</taxon>
        <taxon>Theileria</taxon>
    </lineage>
</organism>
<feature type="coiled-coil region" evidence="1">
    <location>
        <begin position="82"/>
        <end position="140"/>
    </location>
</feature>
<feature type="signal peptide" evidence="2">
    <location>
        <begin position="1"/>
        <end position="18"/>
    </location>
</feature>
<reference evidence="3" key="1">
    <citation type="submission" date="2018-07" db="EMBL/GenBank/DDBJ databases">
        <authorList>
            <person name="Quirk P.G."/>
            <person name="Krulwich T.A."/>
        </authorList>
    </citation>
    <scope>NUCLEOTIDE SEQUENCE</scope>
    <source>
        <strain evidence="3">Anand</strain>
    </source>
</reference>
<dbReference type="VEuPathDB" id="PiroplasmaDB:TA11770"/>
<evidence type="ECO:0000313" key="3">
    <source>
        <dbReference type="EMBL" id="SVP91902.1"/>
    </source>
</evidence>
<keyword evidence="2" id="KW-0732">Signal</keyword>
<gene>
    <name evidence="3" type="ORF">TAT_000199100</name>
    <name evidence="4" type="ORF">TAV_000199400</name>
</gene>